<keyword evidence="2" id="KW-1185">Reference proteome</keyword>
<dbReference type="OrthoDB" id="1241948at2"/>
<sequence>MDKNVNKKFLEILKEKKWDRAIFKTEYTSNGSSRPKIIIESEGKEEFFGGFEIFDLADLVNEKYKSVISDSLKRFNRVEIKLFPDGNQIEKFWWDDKKEIENKLNSANVFYQWINETMMNRIFDYERDNNLLNPVYDEDGDFDYHESSWDNGVFEFKILSDQINHLITLIKDGNSRILNMPLPEYIEKAILEHHEITNNELKKEWDPWNILIIKSPHNDIPYSDWKQYVTYKLDDSLL</sequence>
<comment type="caution">
    <text evidence="1">The sequence shown here is derived from an EMBL/GenBank/DDBJ whole genome shotgun (WGS) entry which is preliminary data.</text>
</comment>
<dbReference type="Proteomes" id="UP000292262">
    <property type="component" value="Unassembled WGS sequence"/>
</dbReference>
<protein>
    <submittedName>
        <fullName evidence="1">Uncharacterized protein</fullName>
    </submittedName>
</protein>
<dbReference type="RefSeq" id="WP_130284853.1">
    <property type="nucleotide sequence ID" value="NZ_SGXE01000001.1"/>
</dbReference>
<gene>
    <name evidence="1" type="ORF">EV197_0186</name>
</gene>
<dbReference type="AlphaFoldDB" id="A0A4Q7PEX3"/>
<reference evidence="1 2" key="1">
    <citation type="submission" date="2019-02" db="EMBL/GenBank/DDBJ databases">
        <title>Genomic Encyclopedia of Type Strains, Phase IV (KMG-IV): sequencing the most valuable type-strain genomes for metagenomic binning, comparative biology and taxonomic classification.</title>
        <authorList>
            <person name="Goeker M."/>
        </authorList>
    </citation>
    <scope>NUCLEOTIDE SEQUENCE [LARGE SCALE GENOMIC DNA]</scope>
    <source>
        <strain evidence="1 2">DSM 17196</strain>
    </source>
</reference>
<proteinExistence type="predicted"/>
<dbReference type="EMBL" id="SGXE01000001">
    <property type="protein sequence ID" value="RZS98984.1"/>
    <property type="molecule type" value="Genomic_DNA"/>
</dbReference>
<evidence type="ECO:0000313" key="2">
    <source>
        <dbReference type="Proteomes" id="UP000292262"/>
    </source>
</evidence>
<name>A0A4Q7PEX3_9FLAO</name>
<accession>A0A4Q7PEX3</accession>
<organism evidence="1 2">
    <name type="scientific">Aquimarina brevivitae</name>
    <dbReference type="NCBI Taxonomy" id="323412"/>
    <lineage>
        <taxon>Bacteria</taxon>
        <taxon>Pseudomonadati</taxon>
        <taxon>Bacteroidota</taxon>
        <taxon>Flavobacteriia</taxon>
        <taxon>Flavobacteriales</taxon>
        <taxon>Flavobacteriaceae</taxon>
        <taxon>Aquimarina</taxon>
    </lineage>
</organism>
<evidence type="ECO:0000313" key="1">
    <source>
        <dbReference type="EMBL" id="RZS98984.1"/>
    </source>
</evidence>